<reference evidence="1" key="1">
    <citation type="submission" date="2009-12" db="EMBL/GenBank/DDBJ databases">
        <title>The Genome Sequence of Anolis carolinensis (Green Anole Lizard).</title>
        <authorList>
            <consortium name="The Genome Sequencing Platform"/>
            <person name="Di Palma F."/>
            <person name="Alfoldi J."/>
            <person name="Heiman D."/>
            <person name="Young S."/>
            <person name="Grabherr M."/>
            <person name="Johnson J."/>
            <person name="Lander E.S."/>
            <person name="Lindblad-Toh K."/>
        </authorList>
    </citation>
    <scope>NUCLEOTIDE SEQUENCE [LARGE SCALE GENOMIC DNA]</scope>
    <source>
        <strain evidence="1">JBL SC #1</strain>
    </source>
</reference>
<dbReference type="InParanoid" id="A0A803SPK3"/>
<reference evidence="1" key="3">
    <citation type="submission" date="2025-09" db="UniProtKB">
        <authorList>
            <consortium name="Ensembl"/>
        </authorList>
    </citation>
    <scope>IDENTIFICATION</scope>
</reference>
<dbReference type="AlphaFoldDB" id="A0A803SPK3"/>
<evidence type="ECO:0000313" key="2">
    <source>
        <dbReference type="Proteomes" id="UP000001646"/>
    </source>
</evidence>
<organism evidence="1 2">
    <name type="scientific">Anolis carolinensis</name>
    <name type="common">Green anole</name>
    <name type="synonym">American chameleon</name>
    <dbReference type="NCBI Taxonomy" id="28377"/>
    <lineage>
        <taxon>Eukaryota</taxon>
        <taxon>Metazoa</taxon>
        <taxon>Chordata</taxon>
        <taxon>Craniata</taxon>
        <taxon>Vertebrata</taxon>
        <taxon>Euteleostomi</taxon>
        <taxon>Lepidosauria</taxon>
        <taxon>Squamata</taxon>
        <taxon>Bifurcata</taxon>
        <taxon>Unidentata</taxon>
        <taxon>Episquamata</taxon>
        <taxon>Toxicofera</taxon>
        <taxon>Iguania</taxon>
        <taxon>Dactyloidae</taxon>
        <taxon>Anolis</taxon>
    </lineage>
</organism>
<name>A0A803SPK3_ANOCA</name>
<dbReference type="Proteomes" id="UP000001646">
    <property type="component" value="Unplaced"/>
</dbReference>
<sequence length="116" mass="13889">MWLAGAGANSGCSSRSWDFETWDPFDLQVQPAQRFNALWQTGLPIYIQYVHICTHTYDIYTYIYTLSHIYTHAYIYIHTYAHTHTYTHIYMHTYIHIHIYSHVHICMPLVHIYMCV</sequence>
<accession>A0A803SPK3</accession>
<reference evidence="1" key="2">
    <citation type="submission" date="2025-08" db="UniProtKB">
        <authorList>
            <consortium name="Ensembl"/>
        </authorList>
    </citation>
    <scope>IDENTIFICATION</scope>
</reference>
<keyword evidence="2" id="KW-1185">Reference proteome</keyword>
<evidence type="ECO:0000313" key="1">
    <source>
        <dbReference type="Ensembl" id="ENSACAP00000024893.1"/>
    </source>
</evidence>
<protein>
    <submittedName>
        <fullName evidence="1">Uncharacterized protein</fullName>
    </submittedName>
</protein>
<proteinExistence type="predicted"/>
<dbReference type="Ensembl" id="ENSACAT00000042781.1">
    <property type="protein sequence ID" value="ENSACAP00000024893.1"/>
    <property type="gene ID" value="ENSACAG00000043697.1"/>
</dbReference>